<evidence type="ECO:0000313" key="3">
    <source>
        <dbReference type="Proteomes" id="UP000001695"/>
    </source>
</evidence>
<accession>B2ICS4</accession>
<keyword evidence="3" id="KW-1185">Reference proteome</keyword>
<feature type="domain" description="ATPase AAA-type core" evidence="1">
    <location>
        <begin position="7"/>
        <end position="58"/>
    </location>
</feature>
<name>B2ICS4_BEII9</name>
<dbReference type="HOGENOM" id="CLU_092618_0_0_5"/>
<dbReference type="Proteomes" id="UP000001695">
    <property type="component" value="Chromosome"/>
</dbReference>
<dbReference type="eggNOG" id="COG0563">
    <property type="taxonomic scope" value="Bacteria"/>
</dbReference>
<evidence type="ECO:0000313" key="2">
    <source>
        <dbReference type="EMBL" id="ACB95348.1"/>
    </source>
</evidence>
<protein>
    <submittedName>
        <fullName evidence="2">Putative DNA topology modulation protein FlaR</fullName>
    </submittedName>
</protein>
<proteinExistence type="predicted"/>
<dbReference type="InterPro" id="IPR003959">
    <property type="entry name" value="ATPase_AAA_core"/>
</dbReference>
<dbReference type="GO" id="GO:0005524">
    <property type="term" value="F:ATP binding"/>
    <property type="evidence" value="ECO:0007669"/>
    <property type="project" value="InterPro"/>
</dbReference>
<dbReference type="PANTHER" id="PTHR37816:SF2">
    <property type="entry name" value="DNA TOPOLOGY MODULATION PROTEIN FLAR-RELATED PROTEIN"/>
    <property type="match status" value="1"/>
</dbReference>
<reference evidence="2 3" key="2">
    <citation type="journal article" date="2010" name="J. Bacteriol.">
        <title>Complete genome sequence of Beijerinckia indica subsp. indica.</title>
        <authorList>
            <person name="Tamas I."/>
            <person name="Dedysh S.N."/>
            <person name="Liesack W."/>
            <person name="Stott M.B."/>
            <person name="Alam M."/>
            <person name="Murrell J.C."/>
            <person name="Dunfield P.F."/>
        </authorList>
    </citation>
    <scope>NUCLEOTIDE SEQUENCE [LARGE SCALE GENOMIC DNA]</scope>
    <source>
        <strain evidence="3">ATCC 9039 / DSM 1715 / NCIMB 8712</strain>
    </source>
</reference>
<sequence>MGGPKRILILGPSGAGKSTLARAIGKRLNIPVVHLDAINWNPGWVQADTESFRERVAEWAMQDAWVMDGNYTNHLDLRMPRAEAVIWLDLPRSVYFPRAVWRSIRHYGRERGDVGVGNRERFELSFLLDWVWTYPKRSRAHHAELMANPPAEISGIILKSRKEVARFTKTLPNSLEIRHSQDQR</sequence>
<gene>
    <name evidence="2" type="ordered locus">Bind_1718</name>
</gene>
<dbReference type="InterPro" id="IPR052922">
    <property type="entry name" value="Cytidylate_Kinase-2"/>
</dbReference>
<dbReference type="EMBL" id="CP001016">
    <property type="protein sequence ID" value="ACB95348.1"/>
    <property type="molecule type" value="Genomic_DNA"/>
</dbReference>
<evidence type="ECO:0000259" key="1">
    <source>
        <dbReference type="Pfam" id="PF00004"/>
    </source>
</evidence>
<organism evidence="2 3">
    <name type="scientific">Beijerinckia indica subsp. indica (strain ATCC 9039 / DSM 1715 / NCIMB 8712)</name>
    <dbReference type="NCBI Taxonomy" id="395963"/>
    <lineage>
        <taxon>Bacteria</taxon>
        <taxon>Pseudomonadati</taxon>
        <taxon>Pseudomonadota</taxon>
        <taxon>Alphaproteobacteria</taxon>
        <taxon>Hyphomicrobiales</taxon>
        <taxon>Beijerinckiaceae</taxon>
        <taxon>Beijerinckia</taxon>
    </lineage>
</organism>
<dbReference type="PANTHER" id="PTHR37816">
    <property type="entry name" value="YALI0E33011P"/>
    <property type="match status" value="1"/>
</dbReference>
<reference evidence="3" key="1">
    <citation type="submission" date="2008-03" db="EMBL/GenBank/DDBJ databases">
        <title>Complete sequence of chromosome of Beijerinckia indica subsp. indica ATCC 9039.</title>
        <authorList>
            <consortium name="US DOE Joint Genome Institute"/>
            <person name="Copeland A."/>
            <person name="Lucas S."/>
            <person name="Lapidus A."/>
            <person name="Glavina del Rio T."/>
            <person name="Dalin E."/>
            <person name="Tice H."/>
            <person name="Bruce D."/>
            <person name="Goodwin L."/>
            <person name="Pitluck S."/>
            <person name="LaButti K."/>
            <person name="Schmutz J."/>
            <person name="Larimer F."/>
            <person name="Land M."/>
            <person name="Hauser L."/>
            <person name="Kyrpides N."/>
            <person name="Mikhailova N."/>
            <person name="Dunfield P.F."/>
            <person name="Dedysh S.N."/>
            <person name="Liesack W."/>
            <person name="Saw J.H."/>
            <person name="Alam M."/>
            <person name="Chen Y."/>
            <person name="Murrell J.C."/>
            <person name="Richardson P."/>
        </authorList>
    </citation>
    <scope>NUCLEOTIDE SEQUENCE [LARGE SCALE GENOMIC DNA]</scope>
    <source>
        <strain evidence="3">ATCC 9039 / DSM 1715 / NCIMB 8712</strain>
    </source>
</reference>
<dbReference type="Gene3D" id="3.40.50.300">
    <property type="entry name" value="P-loop containing nucleotide triphosphate hydrolases"/>
    <property type="match status" value="1"/>
</dbReference>
<dbReference type="Pfam" id="PF00004">
    <property type="entry name" value="AAA"/>
    <property type="match status" value="1"/>
</dbReference>
<dbReference type="STRING" id="395963.Bind_1718"/>
<dbReference type="RefSeq" id="WP_012384705.1">
    <property type="nucleotide sequence ID" value="NC_010581.1"/>
</dbReference>
<dbReference type="OrthoDB" id="7210594at2"/>
<dbReference type="InterPro" id="IPR027417">
    <property type="entry name" value="P-loop_NTPase"/>
</dbReference>
<dbReference type="KEGG" id="bid:Bind_1718"/>
<dbReference type="SUPFAM" id="SSF52540">
    <property type="entry name" value="P-loop containing nucleoside triphosphate hydrolases"/>
    <property type="match status" value="1"/>
</dbReference>
<dbReference type="GO" id="GO:0016887">
    <property type="term" value="F:ATP hydrolysis activity"/>
    <property type="evidence" value="ECO:0007669"/>
    <property type="project" value="InterPro"/>
</dbReference>
<dbReference type="AlphaFoldDB" id="B2ICS4"/>